<proteinExistence type="predicted"/>
<reference evidence="2 3" key="1">
    <citation type="journal article" name="Front. Microbiol.">
        <title>Sugar Metabolism of the First Thermophilic Planctomycete Thermogutta terrifontis: Comparative Genomic and Transcriptomic Approaches.</title>
        <authorList>
            <person name="Elcheninov A.G."/>
            <person name="Menzel P."/>
            <person name="Gudbergsdottir S.R."/>
            <person name="Slesarev A.I."/>
            <person name="Kadnikov V.V."/>
            <person name="Krogh A."/>
            <person name="Bonch-Osmolovskaya E.A."/>
            <person name="Peng X."/>
            <person name="Kublanov I.V."/>
        </authorList>
    </citation>
    <scope>NUCLEOTIDE SEQUENCE [LARGE SCALE GENOMIC DNA]</scope>
    <source>
        <strain evidence="2 3">R1</strain>
    </source>
</reference>
<gene>
    <name evidence="2" type="ORF">THTE_3237</name>
</gene>
<feature type="compositionally biased region" description="Polar residues" evidence="1">
    <location>
        <begin position="78"/>
        <end position="89"/>
    </location>
</feature>
<dbReference type="RefSeq" id="WP_095415773.1">
    <property type="nucleotide sequence ID" value="NZ_CP018477.1"/>
</dbReference>
<dbReference type="KEGG" id="ttf:THTE_3237"/>
<sequence length="864" mass="96355">MTTSLQRNEPTWPFLLVLIVLFVLSVTSPRAWRVVERPDPPIPSKDQPALAHAETPSRVQTSQSHATTSSALPPPLASTDSLRADQQSPRNEEALLPAEVQHQVGADMSQGPSLHKFPPEPEQEDPCLSLTPEQRQMEALSEEMDASPAPHSENLALNAQPSSSKLEDASTVKESVGGGDAHPHHGLWTPPASLLAMLEPFAQRDETRTWVSEVQEKITEVGRRFEAGEDVLPVLQALYALAQQSSSIQTKLDLQPDVAADFRQVRYALIRRLSLWKAIQLAGGLQSELAAAENADWTRLRKSVNAVEQRLGNDSTAQAWREFLNIEEVKAAAQSANRLDAERQLAEIAVRTLQRIDEQAFTEDQQAFLDEQPLADYVSELRFWAGPAVQTASLLERVESYESDATNSAAEPLVLAYHRLARSSQDRARWLARCLDLLYRNANVRIAITEELLNRLAPERPADKRPVADVILNRPVYGSSYAETKVGFRLIPDPVRARVALTVRGQVTSLTYANAGPATIWNDGYAEYVAEKDVEITPHGLVAAPAVIDVENSVRIRDVATTLDSIPVLGFLTQEVARQQAARQRLEASEEAKWKVAAQALREIESETEAQFSRLNRRWQEEVLGPLHRFHLPPTWLGAQTTEDRIVLRVRLAAPFQPGGHTLRPFAPADALASCQIHQSAVNNFLQRLGLEGKTYTVAELQRKLREKLRLPEDDSGEENPHADARITFAARDAARVEFTQGKLIVTLAIAELSSPPNRWQDFHVRAIYRPEIHNDRIQFIREGVVQLVGPMDMRSQIALRSVFSRTFSKDKPWEVSPGFLQRHENLADLTVTQLVLEDGWLGFAIGRRPAMAAAQSVRQHSQH</sequence>
<feature type="compositionally biased region" description="Polar residues" evidence="1">
    <location>
        <begin position="155"/>
        <end position="164"/>
    </location>
</feature>
<accession>A0A286RIP6</accession>
<evidence type="ECO:0000256" key="1">
    <source>
        <dbReference type="SAM" id="MobiDB-lite"/>
    </source>
</evidence>
<dbReference type="Proteomes" id="UP000215086">
    <property type="component" value="Chromosome"/>
</dbReference>
<evidence type="ECO:0000313" key="2">
    <source>
        <dbReference type="EMBL" id="ASV75839.1"/>
    </source>
</evidence>
<evidence type="ECO:0000313" key="3">
    <source>
        <dbReference type="Proteomes" id="UP000215086"/>
    </source>
</evidence>
<feature type="region of interest" description="Disordered" evidence="1">
    <location>
        <begin position="108"/>
        <end position="127"/>
    </location>
</feature>
<dbReference type="OrthoDB" id="245674at2"/>
<organism evidence="2 3">
    <name type="scientific">Thermogutta terrifontis</name>
    <dbReference type="NCBI Taxonomy" id="1331910"/>
    <lineage>
        <taxon>Bacteria</taxon>
        <taxon>Pseudomonadati</taxon>
        <taxon>Planctomycetota</taxon>
        <taxon>Planctomycetia</taxon>
        <taxon>Pirellulales</taxon>
        <taxon>Thermoguttaceae</taxon>
        <taxon>Thermogutta</taxon>
    </lineage>
</organism>
<dbReference type="AlphaFoldDB" id="A0A286RIP6"/>
<feature type="compositionally biased region" description="Low complexity" evidence="1">
    <location>
        <begin position="60"/>
        <end position="71"/>
    </location>
</feature>
<name>A0A286RIP6_9BACT</name>
<feature type="region of interest" description="Disordered" evidence="1">
    <location>
        <begin position="35"/>
        <end position="90"/>
    </location>
</feature>
<keyword evidence="3" id="KW-1185">Reference proteome</keyword>
<protein>
    <submittedName>
        <fullName evidence="2">Uncharacterized protein</fullName>
    </submittedName>
</protein>
<dbReference type="EMBL" id="CP018477">
    <property type="protein sequence ID" value="ASV75839.1"/>
    <property type="molecule type" value="Genomic_DNA"/>
</dbReference>
<feature type="region of interest" description="Disordered" evidence="1">
    <location>
        <begin position="137"/>
        <end position="185"/>
    </location>
</feature>